<dbReference type="Proteomes" id="UP000543556">
    <property type="component" value="Unassembled WGS sequence"/>
</dbReference>
<protein>
    <submittedName>
        <fullName evidence="1">Uncharacterized protein</fullName>
    </submittedName>
</protein>
<name>A0A7Y7IGD2_9MICC</name>
<proteinExistence type="predicted"/>
<dbReference type="EMBL" id="JAAMFM010000009">
    <property type="protein sequence ID" value="NVM94937.1"/>
    <property type="molecule type" value="Genomic_DNA"/>
</dbReference>
<evidence type="ECO:0000313" key="1">
    <source>
        <dbReference type="EMBL" id="NVM94937.1"/>
    </source>
</evidence>
<evidence type="ECO:0000313" key="2">
    <source>
        <dbReference type="Proteomes" id="UP000543556"/>
    </source>
</evidence>
<dbReference type="RefSeq" id="WP_176634659.1">
    <property type="nucleotide sequence ID" value="NZ_JAAMFM010000009.1"/>
</dbReference>
<comment type="caution">
    <text evidence="1">The sequence shown here is derived from an EMBL/GenBank/DDBJ whole genome shotgun (WGS) entry which is preliminary data.</text>
</comment>
<organism evidence="1 2">
    <name type="scientific">Arthrobacter wenxiniae</name>
    <dbReference type="NCBI Taxonomy" id="2713570"/>
    <lineage>
        <taxon>Bacteria</taxon>
        <taxon>Bacillati</taxon>
        <taxon>Actinomycetota</taxon>
        <taxon>Actinomycetes</taxon>
        <taxon>Micrococcales</taxon>
        <taxon>Micrococcaceae</taxon>
        <taxon>Arthrobacter</taxon>
    </lineage>
</organism>
<dbReference type="AlphaFoldDB" id="A0A7Y7IGD2"/>
<gene>
    <name evidence="1" type="ORF">G6034_08430</name>
</gene>
<accession>A0A7Y7IGD2</accession>
<reference evidence="1 2" key="1">
    <citation type="submission" date="2020-02" db="EMBL/GenBank/DDBJ databases">
        <title>Genome sequence of strain AETb3-4.</title>
        <authorList>
            <person name="Gao J."/>
            <person name="Zhang X."/>
        </authorList>
    </citation>
    <scope>NUCLEOTIDE SEQUENCE [LARGE SCALE GENOMIC DNA]</scope>
    <source>
        <strain evidence="1 2">AETb3-4</strain>
    </source>
</reference>
<keyword evidence="2" id="KW-1185">Reference proteome</keyword>
<sequence>MRDHQEALRPYAEAGGYINFMDADDQHRIQANDPGNVFHLNQDIVPAEPALSHQ</sequence>